<reference evidence="4" key="2">
    <citation type="submission" date="2018-03" db="EMBL/GenBank/DDBJ databases">
        <title>The Triticum urartu genome reveals the dynamic nature of wheat genome evolution.</title>
        <authorList>
            <person name="Ling H."/>
            <person name="Ma B."/>
            <person name="Shi X."/>
            <person name="Liu H."/>
            <person name="Dong L."/>
            <person name="Sun H."/>
            <person name="Cao Y."/>
            <person name="Gao Q."/>
            <person name="Zheng S."/>
            <person name="Li Y."/>
            <person name="Yu Y."/>
            <person name="Du H."/>
            <person name="Qi M."/>
            <person name="Li Y."/>
            <person name="Yu H."/>
            <person name="Cui Y."/>
            <person name="Wang N."/>
            <person name="Chen C."/>
            <person name="Wu H."/>
            <person name="Zhao Y."/>
            <person name="Zhang J."/>
            <person name="Li Y."/>
            <person name="Zhou W."/>
            <person name="Zhang B."/>
            <person name="Hu W."/>
            <person name="Eijk M."/>
            <person name="Tang J."/>
            <person name="Witsenboer H."/>
            <person name="Zhao S."/>
            <person name="Li Z."/>
            <person name="Zhang A."/>
            <person name="Wang D."/>
            <person name="Liang C."/>
        </authorList>
    </citation>
    <scope>NUCLEOTIDE SEQUENCE [LARGE SCALE GENOMIC DNA]</scope>
    <source>
        <strain evidence="4">cv. G1812</strain>
    </source>
</reference>
<feature type="region of interest" description="Disordered" evidence="1">
    <location>
        <begin position="60"/>
        <end position="80"/>
    </location>
</feature>
<evidence type="ECO:0000313" key="4">
    <source>
        <dbReference type="EnsemblPlants" id="TuG1812G0600003902.01.T01"/>
    </source>
</evidence>
<dbReference type="Gramene" id="TuG1812G0600003902.01.T01">
    <property type="protein sequence ID" value="TuG1812G0600003902.01.T01"/>
    <property type="gene ID" value="TuG1812G0600003902.01"/>
</dbReference>
<proteinExistence type="predicted"/>
<keyword evidence="5" id="KW-1185">Reference proteome</keyword>
<sequence length="483" mass="54961">MEFLMQPIRRSAVMEEVNDNQLPMEPVHYPAVATVTEELSPMATISVDGQICAVDGAAAAERDDEPQASEQSIGQVDPKTPGWTRRVRIGAVAPGRAPCPGRTSALEKAIQGFGDKPRSIVVVPELGTSFDTLGEAYDFYNLYSWEKGFGIRYGKSRLNVERTKCMQEIVCGCAGKPGVENTRSCRCECPALIRLLRTKDNGWYIAEHREQHNHSLSPTYGQTIHWPSHKHIDAYSRDLVEQLRQNNVNLAKVHSIIGSFFGSMERVPFTKRALKNLCGKINREQSEDDVRKTMEVFAELGSRDPHFTYRVQADEDGRIATLMWANGSSRLQYTFFGDVVTFDTTYRTNLYNMPFGLFVGVNNHFQSIILAGVLVRDEKVETFEWVFTEFIRMMGGTAPRTILTDQCRAMEVAIKNVMPQTAHRWCKWHVLKKAKESLGSLYSKKSEFRAEFHKVVNHMLTIDEFEEAWKILVEKYNLRHMTT</sequence>
<organism evidence="4 5">
    <name type="scientific">Triticum urartu</name>
    <name type="common">Red wild einkorn</name>
    <name type="synonym">Crithodium urartu</name>
    <dbReference type="NCBI Taxonomy" id="4572"/>
    <lineage>
        <taxon>Eukaryota</taxon>
        <taxon>Viridiplantae</taxon>
        <taxon>Streptophyta</taxon>
        <taxon>Embryophyta</taxon>
        <taxon>Tracheophyta</taxon>
        <taxon>Spermatophyta</taxon>
        <taxon>Magnoliopsida</taxon>
        <taxon>Liliopsida</taxon>
        <taxon>Poales</taxon>
        <taxon>Poaceae</taxon>
        <taxon>BOP clade</taxon>
        <taxon>Pooideae</taxon>
        <taxon>Triticodae</taxon>
        <taxon>Triticeae</taxon>
        <taxon>Triticinae</taxon>
        <taxon>Triticum</taxon>
    </lineage>
</organism>
<reference evidence="5" key="1">
    <citation type="journal article" date="2013" name="Nature">
        <title>Draft genome of the wheat A-genome progenitor Triticum urartu.</title>
        <authorList>
            <person name="Ling H.Q."/>
            <person name="Zhao S."/>
            <person name="Liu D."/>
            <person name="Wang J."/>
            <person name="Sun H."/>
            <person name="Zhang C."/>
            <person name="Fan H."/>
            <person name="Li D."/>
            <person name="Dong L."/>
            <person name="Tao Y."/>
            <person name="Gao C."/>
            <person name="Wu H."/>
            <person name="Li Y."/>
            <person name="Cui Y."/>
            <person name="Guo X."/>
            <person name="Zheng S."/>
            <person name="Wang B."/>
            <person name="Yu K."/>
            <person name="Liang Q."/>
            <person name="Yang W."/>
            <person name="Lou X."/>
            <person name="Chen J."/>
            <person name="Feng M."/>
            <person name="Jian J."/>
            <person name="Zhang X."/>
            <person name="Luo G."/>
            <person name="Jiang Y."/>
            <person name="Liu J."/>
            <person name="Wang Z."/>
            <person name="Sha Y."/>
            <person name="Zhang B."/>
            <person name="Wu H."/>
            <person name="Tang D."/>
            <person name="Shen Q."/>
            <person name="Xue P."/>
            <person name="Zou S."/>
            <person name="Wang X."/>
            <person name="Liu X."/>
            <person name="Wang F."/>
            <person name="Yang Y."/>
            <person name="An X."/>
            <person name="Dong Z."/>
            <person name="Zhang K."/>
            <person name="Zhang X."/>
            <person name="Luo M.C."/>
            <person name="Dvorak J."/>
            <person name="Tong Y."/>
            <person name="Wang J."/>
            <person name="Yang H."/>
            <person name="Li Z."/>
            <person name="Wang D."/>
            <person name="Zhang A."/>
            <person name="Wang J."/>
        </authorList>
    </citation>
    <scope>NUCLEOTIDE SEQUENCE</scope>
    <source>
        <strain evidence="5">cv. G1812</strain>
    </source>
</reference>
<dbReference type="EnsemblPlants" id="TuG1812G0600003902.01.T01">
    <property type="protein sequence ID" value="TuG1812G0600003902.01.T01"/>
    <property type="gene ID" value="TuG1812G0600003902.01"/>
</dbReference>
<dbReference type="AlphaFoldDB" id="A0A8R7UVR6"/>
<dbReference type="InterPro" id="IPR018289">
    <property type="entry name" value="MULE_transposase_dom"/>
</dbReference>
<name>A0A8R7UVR6_TRIUA</name>
<reference evidence="4" key="3">
    <citation type="submission" date="2022-06" db="UniProtKB">
        <authorList>
            <consortium name="EnsemblPlants"/>
        </authorList>
    </citation>
    <scope>IDENTIFICATION</scope>
</reference>
<dbReference type="Proteomes" id="UP000015106">
    <property type="component" value="Chromosome 6"/>
</dbReference>
<evidence type="ECO:0000259" key="3">
    <source>
        <dbReference type="Pfam" id="PF10551"/>
    </source>
</evidence>
<accession>A0A8R7UVR6</accession>
<dbReference type="Pfam" id="PF03101">
    <property type="entry name" value="FAR1"/>
    <property type="match status" value="1"/>
</dbReference>
<dbReference type="Pfam" id="PF10551">
    <property type="entry name" value="MULE"/>
    <property type="match status" value="1"/>
</dbReference>
<feature type="domain" description="FAR1" evidence="2">
    <location>
        <begin position="138"/>
        <end position="217"/>
    </location>
</feature>
<evidence type="ECO:0000313" key="5">
    <source>
        <dbReference type="Proteomes" id="UP000015106"/>
    </source>
</evidence>
<feature type="domain" description="MULE transposase" evidence="3">
    <location>
        <begin position="339"/>
        <end position="433"/>
    </location>
</feature>
<evidence type="ECO:0000256" key="1">
    <source>
        <dbReference type="SAM" id="MobiDB-lite"/>
    </source>
</evidence>
<evidence type="ECO:0008006" key="6">
    <source>
        <dbReference type="Google" id="ProtNLM"/>
    </source>
</evidence>
<evidence type="ECO:0000259" key="2">
    <source>
        <dbReference type="Pfam" id="PF03101"/>
    </source>
</evidence>
<dbReference type="PANTHER" id="PTHR47482">
    <property type="entry name" value="OS11G0632001 PROTEIN"/>
    <property type="match status" value="1"/>
</dbReference>
<dbReference type="InterPro" id="IPR004330">
    <property type="entry name" value="FAR1_DNA_bnd_dom"/>
</dbReference>
<dbReference type="PANTHER" id="PTHR47482:SF5">
    <property type="entry name" value="FAR1 DOMAIN-CONTAINING PROTEIN"/>
    <property type="match status" value="1"/>
</dbReference>
<protein>
    <recommendedName>
        <fullName evidence="6">Protein FAR1-RELATED SEQUENCE</fullName>
    </recommendedName>
</protein>